<gene>
    <name evidence="1" type="ORF">BDN72DRAFT_863712</name>
</gene>
<keyword evidence="2" id="KW-1185">Reference proteome</keyword>
<dbReference type="EMBL" id="ML208674">
    <property type="protein sequence ID" value="TFK61292.1"/>
    <property type="molecule type" value="Genomic_DNA"/>
</dbReference>
<dbReference type="Proteomes" id="UP000308600">
    <property type="component" value="Unassembled WGS sequence"/>
</dbReference>
<evidence type="ECO:0000313" key="1">
    <source>
        <dbReference type="EMBL" id="TFK61292.1"/>
    </source>
</evidence>
<name>A0ACD3A6G7_9AGAR</name>
<sequence>MKRSHDGSLPKPKRIRRAQVVTIGQPDQHRQLLEQVHRMTSGTPESPETPPIPNPQKHIHEGAPLLQSGEAAEILDAPFEADSTHTSPEKIGSGPAANANVYLEYPLKATPHAKLPSNTLQLFDSWKKLIPSLVKPLLSYTSSALGKATTPSNDLAKTYCRTIAVTHCSCVTAGEQLVSNGLFPAAPTAPKIAFSVELLEFYRALFEQSCDAVASIATALYNFYHRRGFSILTKRGSLMKDPFRRGLGTAVLWYDTLRVQIDSEVDSAISSFSARTVPGSGVAVAVGDQPLVKVQQDQPVAQELQKPPASTISSFAATAVPDSGGSGAVSNQHLIQTQQSHPVEREPLKPPRRQPRLTLGEAARSLRNRCPACFGHTQWGRSLDLGGDVHIGLDGNFHHRHAVSAGDGPKATDPVWFLPKAQVDGVGRQIEAARKKKPKNFARKVPDAAVDGCQESYEAADGDKKKAATDKFDDNGLMFLVCRHDIPLFFTNIDTPGEQQKYAITLLKHLLSLLPPEATVGAFYDISCVLERSIRLFGLLQESDSKRIKFVTSAMHAYGHQWACQLVYNPRLCHGVGLSDGEGVERLWSRMRKLIGIERASWRSKRLWLIDRQATSFAMDLKGSLGQWLLRRHKRGVQDQGNASSDILLDCNIPVVQLQQEWTAQVAAQSSVIAHAPERLKAEINDILALQEHIETFENSVSTTKSAISKAKVGKKRKSTLEIVKGLEEGYKSLKKQVEALYHSFELQDSFPQLSGRAIGSFFEWDKLDQANGGTKLHQQTRNAISKRTPALIRSIKKFNGYCETLASIKQSGAETIPVPTPLPLALAALRDDSTLMEDVWITPQGEAKPRWMTDLDVRDGIRAMLKQERCQEEELRLKFEAHNLLVWYEQELRGIEGALSDPARSLGQWLLRRHKRGVQDQGNASSDILLDCEIPVVQLQQEWAAQVAAQSSVTAHAPERLKAEINSILTLQEHIETFETSVSTTKSAISKAKVGKKRKSTLKIVKGLEEGYEALKKQVEALYHSFELQDSFPALSGRAIGSFFEWDKLDQANGGKNQALGTKLHQQTRNAISKRTPALIRSIKKFNGYCETLASIEQSGAEAIPVPTPLPLALAALRDDSALMEDVWITPQGEAKPRWMTDLDVRDGIRAMLKQERCQEEELRLKFEAHNLLVWYEQELRGIEGALSDPALSSLAQLNGYPIEVSVGDNTNQGWTAQLISIAFRIFSLFFHSGYVQLGQAHLRRKFYALYGKQCPTTRGVVKMVVINGEKRKIFQLEKCFILDSLTCGISKDSLLFCGYDRPDCWGDIPQVMRDPCDWRTDPEQWCSRAWVLNIFVRSSTGILHMGRVRTEDKKIVAEQFLRPAFDSISISNDWLMVFSCLAPPTPHTSKLAVFETTEPIALTPIEVISSSPHLSSWFPLYYANILLDAGHQTSPRTEFDLEGGNIVRFDGESFSHHARDLKINIRKRAIGSFFEWDKLDQANGGKNQALGTKLHQQTRNAISKRTPALIRSIKKFNGYCETLASIEQSGAEAIPVPTPLPLALAALRDDSALMEDVWITPQGEAKPRWMTDLDVRDGIRAMLKQERCQEEELRLKFEAHNLLVWYEQELRGIEGALSDPAHPHLRTILLQRYNEHLLLPSSWSSNILPLDRFAKRDLSLQVRPGETANQQVILSNIISLSPEDLGLTEFPEEDLEDACLPAILDPDEAIWADSLHDVGVDVLTTHSPSSGDEANSVDTGLEQVSYFWGPLDVLREDTCPLDWEIPQTMPASSPLFKRIGFSSSDLQRLESPTALLNDVCINGGSRLLQAMLLSSSAYAPTVNRCAILTTWDLPRIREDCADEVLWRSTRGSLFWERDVWILPVHRPDQVHWVCCAIYPKERRISLFDSLGSREGWSHDVQDSITLVRRISSLAQLNGYPIEASVGDNTNQSWTVRLISTETQQHNSFDCGVWVLAFIASLLRGYENLKIPEAMICVFREKLHKVALHAEAIRALT</sequence>
<proteinExistence type="predicted"/>
<protein>
    <submittedName>
        <fullName evidence="1">Uncharacterized protein</fullName>
    </submittedName>
</protein>
<reference evidence="1 2" key="1">
    <citation type="journal article" date="2019" name="Nat. Ecol. Evol.">
        <title>Megaphylogeny resolves global patterns of mushroom evolution.</title>
        <authorList>
            <person name="Varga T."/>
            <person name="Krizsan K."/>
            <person name="Foldi C."/>
            <person name="Dima B."/>
            <person name="Sanchez-Garcia M."/>
            <person name="Sanchez-Ramirez S."/>
            <person name="Szollosi G.J."/>
            <person name="Szarkandi J.G."/>
            <person name="Papp V."/>
            <person name="Albert L."/>
            <person name="Andreopoulos W."/>
            <person name="Angelini C."/>
            <person name="Antonin V."/>
            <person name="Barry K.W."/>
            <person name="Bougher N.L."/>
            <person name="Buchanan P."/>
            <person name="Buyck B."/>
            <person name="Bense V."/>
            <person name="Catcheside P."/>
            <person name="Chovatia M."/>
            <person name="Cooper J."/>
            <person name="Damon W."/>
            <person name="Desjardin D."/>
            <person name="Finy P."/>
            <person name="Geml J."/>
            <person name="Haridas S."/>
            <person name="Hughes K."/>
            <person name="Justo A."/>
            <person name="Karasinski D."/>
            <person name="Kautmanova I."/>
            <person name="Kiss B."/>
            <person name="Kocsube S."/>
            <person name="Kotiranta H."/>
            <person name="LaButti K.M."/>
            <person name="Lechner B.E."/>
            <person name="Liimatainen K."/>
            <person name="Lipzen A."/>
            <person name="Lukacs Z."/>
            <person name="Mihaltcheva S."/>
            <person name="Morgado L.N."/>
            <person name="Niskanen T."/>
            <person name="Noordeloos M.E."/>
            <person name="Ohm R.A."/>
            <person name="Ortiz-Santana B."/>
            <person name="Ovrebo C."/>
            <person name="Racz N."/>
            <person name="Riley R."/>
            <person name="Savchenko A."/>
            <person name="Shiryaev A."/>
            <person name="Soop K."/>
            <person name="Spirin V."/>
            <person name="Szebenyi C."/>
            <person name="Tomsovsky M."/>
            <person name="Tulloss R.E."/>
            <person name="Uehling J."/>
            <person name="Grigoriev I.V."/>
            <person name="Vagvolgyi C."/>
            <person name="Papp T."/>
            <person name="Martin F.M."/>
            <person name="Miettinen O."/>
            <person name="Hibbett D.S."/>
            <person name="Nagy L.G."/>
        </authorList>
    </citation>
    <scope>NUCLEOTIDE SEQUENCE [LARGE SCALE GENOMIC DNA]</scope>
    <source>
        <strain evidence="1 2">NL-1719</strain>
    </source>
</reference>
<evidence type="ECO:0000313" key="2">
    <source>
        <dbReference type="Proteomes" id="UP000308600"/>
    </source>
</evidence>
<organism evidence="1 2">
    <name type="scientific">Pluteus cervinus</name>
    <dbReference type="NCBI Taxonomy" id="181527"/>
    <lineage>
        <taxon>Eukaryota</taxon>
        <taxon>Fungi</taxon>
        <taxon>Dikarya</taxon>
        <taxon>Basidiomycota</taxon>
        <taxon>Agaricomycotina</taxon>
        <taxon>Agaricomycetes</taxon>
        <taxon>Agaricomycetidae</taxon>
        <taxon>Agaricales</taxon>
        <taxon>Pluteineae</taxon>
        <taxon>Pluteaceae</taxon>
        <taxon>Pluteus</taxon>
    </lineage>
</organism>
<accession>A0ACD3A6G7</accession>